<dbReference type="OrthoDB" id="9788195at2"/>
<organism evidence="2 3">
    <name type="scientific">Anaerosalibacter bizertensis</name>
    <dbReference type="NCBI Taxonomy" id="932217"/>
    <lineage>
        <taxon>Bacteria</taxon>
        <taxon>Bacillati</taxon>
        <taxon>Bacillota</taxon>
        <taxon>Tissierellia</taxon>
        <taxon>Tissierellales</taxon>
        <taxon>Sporanaerobacteraceae</taxon>
        <taxon>Anaerosalibacter</taxon>
    </lineage>
</organism>
<evidence type="ECO:0008006" key="4">
    <source>
        <dbReference type="Google" id="ProtNLM"/>
    </source>
</evidence>
<sequence>MGNFRYYISIIITFIKFNIKKLSEYRVDFYLGVFLLLIIQFLNLSFFYLIFDAVPEIDGWNLHEILLVYGFYTLNCGFFIFLFGKLRSLKAYLYSGEFEIMLTRPIPPILHILISGFNEESIFEIILGFIIIFYAMNNLGISFNFINTIIIILFMILGSLIFGAIAIIAESILFYTRYSFTPIDSIFSLAEFTKYPISIFGIVFQKILTFIIPLGFLSYYPANYFLNKETIKVNIFFAEGVILCILIIVSKIFFNKGLKKYEGNGN</sequence>
<dbReference type="EMBL" id="VULR01000002">
    <property type="protein sequence ID" value="MSS42548.1"/>
    <property type="molecule type" value="Genomic_DNA"/>
</dbReference>
<comment type="caution">
    <text evidence="2">The sequence shown here is derived from an EMBL/GenBank/DDBJ whole genome shotgun (WGS) entry which is preliminary data.</text>
</comment>
<dbReference type="InterPro" id="IPR010390">
    <property type="entry name" value="ABC-2_transporter-like"/>
</dbReference>
<evidence type="ECO:0000313" key="3">
    <source>
        <dbReference type="Proteomes" id="UP000462760"/>
    </source>
</evidence>
<feature type="transmembrane region" description="Helical" evidence="1">
    <location>
        <begin position="122"/>
        <end position="143"/>
    </location>
</feature>
<keyword evidence="1" id="KW-1133">Transmembrane helix</keyword>
<evidence type="ECO:0000313" key="2">
    <source>
        <dbReference type="EMBL" id="MSS42548.1"/>
    </source>
</evidence>
<name>A0A844FEZ1_9FIRM</name>
<evidence type="ECO:0000256" key="1">
    <source>
        <dbReference type="SAM" id="Phobius"/>
    </source>
</evidence>
<feature type="transmembrane region" description="Helical" evidence="1">
    <location>
        <begin position="29"/>
        <end position="51"/>
    </location>
</feature>
<dbReference type="PANTHER" id="PTHR36833:SF1">
    <property type="entry name" value="INTEGRAL MEMBRANE TRANSPORT PROTEIN"/>
    <property type="match status" value="1"/>
</dbReference>
<accession>A0A844FEZ1</accession>
<dbReference type="PANTHER" id="PTHR36833">
    <property type="entry name" value="SLR0610 PROTEIN-RELATED"/>
    <property type="match status" value="1"/>
</dbReference>
<dbReference type="AlphaFoldDB" id="A0A844FEZ1"/>
<dbReference type="Proteomes" id="UP000462760">
    <property type="component" value="Unassembled WGS sequence"/>
</dbReference>
<dbReference type="RefSeq" id="WP_154482486.1">
    <property type="nucleotide sequence ID" value="NZ_VULR01000002.1"/>
</dbReference>
<keyword evidence="1" id="KW-0812">Transmembrane</keyword>
<feature type="transmembrane region" description="Helical" evidence="1">
    <location>
        <begin position="233"/>
        <end position="254"/>
    </location>
</feature>
<feature type="transmembrane region" description="Helical" evidence="1">
    <location>
        <begin position="197"/>
        <end position="221"/>
    </location>
</feature>
<keyword evidence="1" id="KW-0472">Membrane</keyword>
<reference evidence="2 3" key="1">
    <citation type="submission" date="2019-08" db="EMBL/GenBank/DDBJ databases">
        <title>In-depth cultivation of the pig gut microbiome towards novel bacterial diversity and tailored functional studies.</title>
        <authorList>
            <person name="Wylensek D."/>
            <person name="Hitch T.C.A."/>
            <person name="Clavel T."/>
        </authorList>
    </citation>
    <scope>NUCLEOTIDE SEQUENCE [LARGE SCALE GENOMIC DNA]</scope>
    <source>
        <strain evidence="2 3">Med78-601-WT-4W-RMD-3</strain>
    </source>
</reference>
<protein>
    <recommendedName>
        <fullName evidence="4">ABC transporter permease</fullName>
    </recommendedName>
</protein>
<dbReference type="Pfam" id="PF06182">
    <property type="entry name" value="ABC2_membrane_6"/>
    <property type="match status" value="1"/>
</dbReference>
<feature type="transmembrane region" description="Helical" evidence="1">
    <location>
        <begin position="149"/>
        <end position="176"/>
    </location>
</feature>
<gene>
    <name evidence="2" type="ORF">FYJ27_02200</name>
</gene>
<proteinExistence type="predicted"/>
<feature type="transmembrane region" description="Helical" evidence="1">
    <location>
        <begin position="66"/>
        <end position="84"/>
    </location>
</feature>